<accession>A0A9X1W5H8</accession>
<dbReference type="EMBL" id="JALGBI010000004">
    <property type="protein sequence ID" value="MCJ0766118.1"/>
    <property type="molecule type" value="Genomic_DNA"/>
</dbReference>
<name>A0A9X1W5H8_9BURK</name>
<organism evidence="1 2">
    <name type="scientific">Variovorax terrae</name>
    <dbReference type="NCBI Taxonomy" id="2923278"/>
    <lineage>
        <taxon>Bacteria</taxon>
        <taxon>Pseudomonadati</taxon>
        <taxon>Pseudomonadota</taxon>
        <taxon>Betaproteobacteria</taxon>
        <taxon>Burkholderiales</taxon>
        <taxon>Comamonadaceae</taxon>
        <taxon>Variovorax</taxon>
    </lineage>
</organism>
<comment type="caution">
    <text evidence="1">The sequence shown here is derived from an EMBL/GenBank/DDBJ whole genome shotgun (WGS) entry which is preliminary data.</text>
</comment>
<proteinExistence type="predicted"/>
<keyword evidence="2" id="KW-1185">Reference proteome</keyword>
<dbReference type="RefSeq" id="WP_243309721.1">
    <property type="nucleotide sequence ID" value="NZ_JALGBI010000004.1"/>
</dbReference>
<dbReference type="Proteomes" id="UP001139447">
    <property type="component" value="Unassembled WGS sequence"/>
</dbReference>
<sequence length="359" mass="40449">MLLQLDRLAETPYFSLELDNYISDLRRVTRELISRISATPATLNEEVARLALENIWELTQFLTGSTTKQVPYEVVYAIERAARGWTSSPLLVTTAIVQESSFFFQGGQESFFRAMEAELGIVIKGRPVQIALPYIYRHKPLFCIPLFHELGHFVDSARDIVVASLLQFPPESGPALPGLTPPADVSSLSAGEKRIWDGVVKRHRQEYFADLFSAAYVGKATKGFLEQFCPDAEVAHTHPSSSARFALLDDFYEGRSNPIIDMFQKTLAARGLPKLEKMFDTVDLEPSTGDVRPFQVESDRQLFGLFESGWDFLMTQWQSGSSHWAHIAPDDRVDVANDLIEKAIRNRMIREAWNAAVDS</sequence>
<protein>
    <submittedName>
        <fullName evidence="1">Uncharacterized protein</fullName>
    </submittedName>
</protein>
<dbReference type="AlphaFoldDB" id="A0A9X1W5H8"/>
<evidence type="ECO:0000313" key="1">
    <source>
        <dbReference type="EMBL" id="MCJ0766118.1"/>
    </source>
</evidence>
<reference evidence="1" key="1">
    <citation type="submission" date="2022-03" db="EMBL/GenBank/DDBJ databases">
        <authorList>
            <person name="Woo C.Y."/>
        </authorList>
    </citation>
    <scope>NUCLEOTIDE SEQUENCE</scope>
    <source>
        <strain evidence="1">CYS-02</strain>
    </source>
</reference>
<gene>
    <name evidence="1" type="ORF">MMF98_23150</name>
</gene>
<evidence type="ECO:0000313" key="2">
    <source>
        <dbReference type="Proteomes" id="UP001139447"/>
    </source>
</evidence>